<name>B5YAY1_DICT6</name>
<dbReference type="Proteomes" id="UP000001733">
    <property type="component" value="Chromosome"/>
</dbReference>
<dbReference type="HOGENOM" id="CLU_038670_0_0_0"/>
<evidence type="ECO:0000256" key="1">
    <source>
        <dbReference type="SAM" id="Coils"/>
    </source>
</evidence>
<gene>
    <name evidence="3" type="primary">cst1</name>
    <name evidence="3" type="ordered locus">DICTH_0067</name>
</gene>
<dbReference type="NCBIfam" id="TIGR01908">
    <property type="entry name" value="cas_CXXC_CXXC"/>
    <property type="match status" value="1"/>
</dbReference>
<keyword evidence="4" id="KW-1185">Reference proteome</keyword>
<feature type="domain" description="CRISPR-associated protein CXXC-CXXC" evidence="2">
    <location>
        <begin position="202"/>
        <end position="264"/>
    </location>
</feature>
<dbReference type="Pfam" id="PF09706">
    <property type="entry name" value="Cas_CXXC_CXXC"/>
    <property type="match status" value="1"/>
</dbReference>
<dbReference type="InterPro" id="IPR010180">
    <property type="entry name" value="CRISPR-assoc_prot_CXXC-CXXC"/>
</dbReference>
<sequence length="558" mass="66228">MERVYLSDWLFNAGIIGFLSILFEGKEDLKEGENTFSNGKNIYIGKNYIEFEREVLEGFSDKYFNSAYERYRRTDRFIDYCREILEDIKKETLYKDIEKSYEELKNRIDNFSKLKDFLKKDFQLPPLNEVKRNPELFREYILKVLEVAEKNKQILIENDVKIYLGKIYGQKSFLNRTITSNYKNKFKEDFEDKIINDTKKIKRSILCINCGERYAKKDTSFDTGISPFTGVNTDALNFFWNFNAKLPLCEICELIYFCTFRGFTESVLENKYFFVNSDTSVIDLYKKNLLLQEKLKKNLTENIFVEFFSELLLREEYEKSTHRLQGIAFIEIDLTNKDVLPKVFSFNISRAKAEFLKEHAEKNFKNLINIRYSIKRYSIKDSIKEIIKNVTLEFLEKILSNTLSYGYLSFLEYLLLESIKGNKDVKTYYSPIHLNILNIIIEDYIQKFKKYERGEKMSSKNEEQLWFMFKKGEEIANKLISENSENKIPSLTYKLLSCLRTEDVHSFMNIILRLYMTYSLEVPSLLVKALNEKDLFLAYGYSFVNGLLSKYTSQNNEN</sequence>
<dbReference type="AlphaFoldDB" id="B5YAY1"/>
<proteinExistence type="predicted"/>
<dbReference type="CDD" id="cd09665">
    <property type="entry name" value="Cas8a1_I-A"/>
    <property type="match status" value="1"/>
</dbReference>
<dbReference type="RefSeq" id="WP_012548304.1">
    <property type="nucleotide sequence ID" value="NC_011297.1"/>
</dbReference>
<evidence type="ECO:0000313" key="4">
    <source>
        <dbReference type="Proteomes" id="UP000001733"/>
    </source>
</evidence>
<evidence type="ECO:0000259" key="2">
    <source>
        <dbReference type="Pfam" id="PF09706"/>
    </source>
</evidence>
<accession>B5YAY1</accession>
<keyword evidence="1" id="KW-0175">Coiled coil</keyword>
<organism evidence="3 4">
    <name type="scientific">Dictyoglomus thermophilum (strain ATCC 35947 / DSM 3960 / H-6-12)</name>
    <dbReference type="NCBI Taxonomy" id="309799"/>
    <lineage>
        <taxon>Bacteria</taxon>
        <taxon>Pseudomonadati</taxon>
        <taxon>Dictyoglomota</taxon>
        <taxon>Dictyoglomia</taxon>
        <taxon>Dictyoglomales</taxon>
        <taxon>Dictyoglomaceae</taxon>
        <taxon>Dictyoglomus</taxon>
    </lineage>
</organism>
<feature type="coiled-coil region" evidence="1">
    <location>
        <begin position="94"/>
        <end position="121"/>
    </location>
</feature>
<dbReference type="STRING" id="309799.DICTH_0067"/>
<dbReference type="KEGG" id="dth:DICTH_0067"/>
<dbReference type="OrthoDB" id="5540852at2"/>
<reference evidence="3 4" key="1">
    <citation type="journal article" date="2014" name="Genome Announc.">
        <title>Complete Genome Sequence of the Extreme Thermophile Dictyoglomus thermophilum H-6-12.</title>
        <authorList>
            <person name="Coil D.A."/>
            <person name="Badger J.H."/>
            <person name="Forberger H.C."/>
            <person name="Riggs F."/>
            <person name="Madupu R."/>
            <person name="Fedorova N."/>
            <person name="Ward N."/>
            <person name="Robb F.T."/>
            <person name="Eisen J.A."/>
        </authorList>
    </citation>
    <scope>NUCLEOTIDE SEQUENCE [LARGE SCALE GENOMIC DNA]</scope>
    <source>
        <strain evidence="4">ATCC 35947 / DSM 3960 / H-6-12</strain>
    </source>
</reference>
<dbReference type="EMBL" id="CP001146">
    <property type="protein sequence ID" value="ACI19672.1"/>
    <property type="molecule type" value="Genomic_DNA"/>
</dbReference>
<dbReference type="PaxDb" id="309799-DICTH_0067"/>
<evidence type="ECO:0000313" key="3">
    <source>
        <dbReference type="EMBL" id="ACI19672.1"/>
    </source>
</evidence>
<protein>
    <submittedName>
        <fullName evidence="3">CRISPR-associated CXXC_CXXC protein Cst1</fullName>
    </submittedName>
</protein>
<dbReference type="InterPro" id="IPR019121">
    <property type="entry name" value="CRISPR-assoc_CXXC-CXXC_dom"/>
</dbReference>
<dbReference type="eggNOG" id="ENOG502Z80D">
    <property type="taxonomic scope" value="Bacteria"/>
</dbReference>